<dbReference type="EMBL" id="LLXJ01000308">
    <property type="protein sequence ID" value="PKC11479.1"/>
    <property type="molecule type" value="Genomic_DNA"/>
</dbReference>
<gene>
    <name evidence="1" type="ORF">RhiirA5_413072</name>
</gene>
<evidence type="ECO:0000313" key="1">
    <source>
        <dbReference type="EMBL" id="PKC11479.1"/>
    </source>
</evidence>
<reference evidence="1 2" key="1">
    <citation type="submission" date="2016-04" db="EMBL/GenBank/DDBJ databases">
        <title>Genome analyses suggest a sexual origin of heterokaryosis in a supposedly ancient asexual fungus.</title>
        <authorList>
            <person name="Ropars J."/>
            <person name="Sedzielewska K."/>
            <person name="Noel J."/>
            <person name="Charron P."/>
            <person name="Farinelli L."/>
            <person name="Marton T."/>
            <person name="Kruger M."/>
            <person name="Pelin A."/>
            <person name="Brachmann A."/>
            <person name="Corradi N."/>
        </authorList>
    </citation>
    <scope>NUCLEOTIDE SEQUENCE [LARGE SCALE GENOMIC DNA]</scope>
    <source>
        <strain evidence="1 2">A5</strain>
    </source>
</reference>
<name>A0A2N0PXC7_9GLOM</name>
<sequence length="121" mass="13821">MDQVTSSDGCYLLSWPDVKRNNNNNFKGIIPSWYQNLVNNYVLSNNLRLIHPLNDVISDINHTHKSPLIVPAVSSPKSQWSIHWNNVQKQVIFGKTLTQETDCSTSISYLQHYIPQVTLPS</sequence>
<dbReference type="Proteomes" id="UP000232722">
    <property type="component" value="Unassembled WGS sequence"/>
</dbReference>
<organism evidence="1 2">
    <name type="scientific">Rhizophagus irregularis</name>
    <dbReference type="NCBI Taxonomy" id="588596"/>
    <lineage>
        <taxon>Eukaryota</taxon>
        <taxon>Fungi</taxon>
        <taxon>Fungi incertae sedis</taxon>
        <taxon>Mucoromycota</taxon>
        <taxon>Glomeromycotina</taxon>
        <taxon>Glomeromycetes</taxon>
        <taxon>Glomerales</taxon>
        <taxon>Glomeraceae</taxon>
        <taxon>Rhizophagus</taxon>
    </lineage>
</organism>
<comment type="caution">
    <text evidence="1">The sequence shown here is derived from an EMBL/GenBank/DDBJ whole genome shotgun (WGS) entry which is preliminary data.</text>
</comment>
<dbReference type="VEuPathDB" id="FungiDB:RhiirA1_461073"/>
<reference evidence="1 2" key="2">
    <citation type="submission" date="2017-09" db="EMBL/GenBank/DDBJ databases">
        <title>Extensive intraspecific genome diversity in a model arbuscular mycorrhizal fungus.</title>
        <authorList>
            <person name="Chen E.C."/>
            <person name="Morin E."/>
            <person name="Beaudet D."/>
            <person name="Noel J."/>
            <person name="Ndikumana S."/>
            <person name="Charron P."/>
            <person name="St-Onge C."/>
            <person name="Giorgi J."/>
            <person name="Grigoriev I.V."/>
            <person name="Roux C."/>
            <person name="Martin F.M."/>
            <person name="Corradi N."/>
        </authorList>
    </citation>
    <scope>NUCLEOTIDE SEQUENCE [LARGE SCALE GENOMIC DNA]</scope>
    <source>
        <strain evidence="1 2">A5</strain>
    </source>
</reference>
<evidence type="ECO:0000313" key="2">
    <source>
        <dbReference type="Proteomes" id="UP000232722"/>
    </source>
</evidence>
<proteinExistence type="predicted"/>
<accession>A0A2N0PXC7</accession>
<dbReference type="AlphaFoldDB" id="A0A2N0PXC7"/>
<protein>
    <submittedName>
        <fullName evidence="1">Uncharacterized protein</fullName>
    </submittedName>
</protein>